<dbReference type="Proteomes" id="UP000240883">
    <property type="component" value="Unassembled WGS sequence"/>
</dbReference>
<feature type="transmembrane region" description="Helical" evidence="3">
    <location>
        <begin position="33"/>
        <end position="52"/>
    </location>
</feature>
<keyword evidence="3" id="KW-1133">Transmembrane helix</keyword>
<reference evidence="4 5" key="1">
    <citation type="journal article" date="2018" name="Front. Microbiol.">
        <title>Genome-Wide Analysis of Corynespora cassiicola Leaf Fall Disease Putative Effectors.</title>
        <authorList>
            <person name="Lopez D."/>
            <person name="Ribeiro S."/>
            <person name="Label P."/>
            <person name="Fumanal B."/>
            <person name="Venisse J.S."/>
            <person name="Kohler A."/>
            <person name="de Oliveira R.R."/>
            <person name="Labutti K."/>
            <person name="Lipzen A."/>
            <person name="Lail K."/>
            <person name="Bauer D."/>
            <person name="Ohm R.A."/>
            <person name="Barry K.W."/>
            <person name="Spatafora J."/>
            <person name="Grigoriev I.V."/>
            <person name="Martin F.M."/>
            <person name="Pujade-Renaud V."/>
        </authorList>
    </citation>
    <scope>NUCLEOTIDE SEQUENCE [LARGE SCALE GENOMIC DNA]</scope>
    <source>
        <strain evidence="4 5">Philippines</strain>
    </source>
</reference>
<gene>
    <name evidence="4" type="ORF">BS50DRAFT_628633</name>
</gene>
<protein>
    <submittedName>
        <fullName evidence="4">Uncharacterized protein</fullName>
    </submittedName>
</protein>
<keyword evidence="3" id="KW-0812">Transmembrane</keyword>
<evidence type="ECO:0000256" key="1">
    <source>
        <dbReference type="SAM" id="Coils"/>
    </source>
</evidence>
<keyword evidence="1" id="KW-0175">Coiled coil</keyword>
<evidence type="ECO:0000313" key="5">
    <source>
        <dbReference type="Proteomes" id="UP000240883"/>
    </source>
</evidence>
<feature type="transmembrane region" description="Helical" evidence="3">
    <location>
        <begin position="64"/>
        <end position="85"/>
    </location>
</feature>
<keyword evidence="5" id="KW-1185">Reference proteome</keyword>
<evidence type="ECO:0000256" key="3">
    <source>
        <dbReference type="SAM" id="Phobius"/>
    </source>
</evidence>
<feature type="coiled-coil region" evidence="1">
    <location>
        <begin position="89"/>
        <end position="131"/>
    </location>
</feature>
<dbReference type="EMBL" id="KZ678128">
    <property type="protein sequence ID" value="PSN75448.1"/>
    <property type="molecule type" value="Genomic_DNA"/>
</dbReference>
<name>A0A2T2PDN0_CORCC</name>
<evidence type="ECO:0000256" key="2">
    <source>
        <dbReference type="SAM" id="MobiDB-lite"/>
    </source>
</evidence>
<evidence type="ECO:0000313" key="4">
    <source>
        <dbReference type="EMBL" id="PSN75448.1"/>
    </source>
</evidence>
<sequence>MGEETKPGLHDTTAMNRGLENPPNSPPKHPYKFLWLCIFVSAGFEIVVNAHFDSMISSGQDEMRCYLTFLIHHLVASLGILGHIYKLRTRAYDQEIKALERLLGEKEAKSQQDVKNAAKEYEGEQERLHEKMSMLDWFWSLNYTINTTNLLILTKDWNSKINRALKRTRSKVSGRANKDLVTHVIDLIKTHRKRILFKILLSEKVFAILED</sequence>
<proteinExistence type="predicted"/>
<keyword evidence="3" id="KW-0472">Membrane</keyword>
<feature type="region of interest" description="Disordered" evidence="2">
    <location>
        <begin position="1"/>
        <end position="24"/>
    </location>
</feature>
<organism evidence="4 5">
    <name type="scientific">Corynespora cassiicola Philippines</name>
    <dbReference type="NCBI Taxonomy" id="1448308"/>
    <lineage>
        <taxon>Eukaryota</taxon>
        <taxon>Fungi</taxon>
        <taxon>Dikarya</taxon>
        <taxon>Ascomycota</taxon>
        <taxon>Pezizomycotina</taxon>
        <taxon>Dothideomycetes</taxon>
        <taxon>Pleosporomycetidae</taxon>
        <taxon>Pleosporales</taxon>
        <taxon>Corynesporascaceae</taxon>
        <taxon>Corynespora</taxon>
    </lineage>
</organism>
<dbReference type="AlphaFoldDB" id="A0A2T2PDN0"/>
<accession>A0A2T2PDN0</accession>